<name>A0A1G9KW50_9PSED</name>
<keyword evidence="1" id="KW-1133">Transmembrane helix</keyword>
<dbReference type="STRING" id="137658.SAMN05216186_12341"/>
<dbReference type="EMBL" id="FNFD01000023">
    <property type="protein sequence ID" value="SDL53585.1"/>
    <property type="molecule type" value="Genomic_DNA"/>
</dbReference>
<sequence>MSYFSELSAHFWLLFAVAIAIAVIRELRRGSD</sequence>
<protein>
    <submittedName>
        <fullName evidence="2">Uncharacterized protein</fullName>
    </submittedName>
</protein>
<gene>
    <name evidence="2" type="ORF">SAMN05216186_12341</name>
</gene>
<proteinExistence type="predicted"/>
<feature type="transmembrane region" description="Helical" evidence="1">
    <location>
        <begin position="6"/>
        <end position="24"/>
    </location>
</feature>
<keyword evidence="1" id="KW-0472">Membrane</keyword>
<evidence type="ECO:0000256" key="1">
    <source>
        <dbReference type="SAM" id="Phobius"/>
    </source>
</evidence>
<organism evidence="2 3">
    <name type="scientific">Pseudomonas indica</name>
    <dbReference type="NCBI Taxonomy" id="137658"/>
    <lineage>
        <taxon>Bacteria</taxon>
        <taxon>Pseudomonadati</taxon>
        <taxon>Pseudomonadota</taxon>
        <taxon>Gammaproteobacteria</taxon>
        <taxon>Pseudomonadales</taxon>
        <taxon>Pseudomonadaceae</taxon>
        <taxon>Pseudomonas</taxon>
    </lineage>
</organism>
<evidence type="ECO:0000313" key="3">
    <source>
        <dbReference type="Proteomes" id="UP000198706"/>
    </source>
</evidence>
<keyword evidence="1" id="KW-0812">Transmembrane</keyword>
<dbReference type="AlphaFoldDB" id="A0A1G9KW50"/>
<reference evidence="2 3" key="1">
    <citation type="submission" date="2016-10" db="EMBL/GenBank/DDBJ databases">
        <authorList>
            <person name="de Groot N.N."/>
        </authorList>
    </citation>
    <scope>NUCLEOTIDE SEQUENCE [LARGE SCALE GENOMIC DNA]</scope>
    <source>
        <strain evidence="2 3">JCM 21544</strain>
    </source>
</reference>
<evidence type="ECO:0000313" key="2">
    <source>
        <dbReference type="EMBL" id="SDL53585.1"/>
    </source>
</evidence>
<accession>A0A1G9KW50</accession>
<dbReference type="Proteomes" id="UP000198706">
    <property type="component" value="Unassembled WGS sequence"/>
</dbReference>
<keyword evidence="3" id="KW-1185">Reference proteome</keyword>